<evidence type="ECO:0000313" key="2">
    <source>
        <dbReference type="Proteomes" id="UP000790347"/>
    </source>
</evidence>
<dbReference type="Proteomes" id="UP000790347">
    <property type="component" value="Unassembled WGS sequence"/>
</dbReference>
<dbReference type="EMBL" id="ASGP02000003">
    <property type="protein sequence ID" value="KAH9516715.1"/>
    <property type="molecule type" value="Genomic_DNA"/>
</dbReference>
<proteinExistence type="predicted"/>
<name>A0A922L4H7_DERFA</name>
<evidence type="ECO:0000313" key="1">
    <source>
        <dbReference type="EMBL" id="KAH9516715.1"/>
    </source>
</evidence>
<organism evidence="1 2">
    <name type="scientific">Dermatophagoides farinae</name>
    <name type="common">American house dust mite</name>
    <dbReference type="NCBI Taxonomy" id="6954"/>
    <lineage>
        <taxon>Eukaryota</taxon>
        <taxon>Metazoa</taxon>
        <taxon>Ecdysozoa</taxon>
        <taxon>Arthropoda</taxon>
        <taxon>Chelicerata</taxon>
        <taxon>Arachnida</taxon>
        <taxon>Acari</taxon>
        <taxon>Acariformes</taxon>
        <taxon>Sarcoptiformes</taxon>
        <taxon>Astigmata</taxon>
        <taxon>Psoroptidia</taxon>
        <taxon>Analgoidea</taxon>
        <taxon>Pyroglyphidae</taxon>
        <taxon>Dermatophagoidinae</taxon>
        <taxon>Dermatophagoides</taxon>
    </lineage>
</organism>
<gene>
    <name evidence="1" type="ORF">DERF_007437</name>
</gene>
<protein>
    <submittedName>
        <fullName evidence="1">Uncharacterized protein</fullName>
    </submittedName>
</protein>
<accession>A0A922L4H7</accession>
<reference evidence="1" key="1">
    <citation type="submission" date="2013-05" db="EMBL/GenBank/DDBJ databases">
        <authorList>
            <person name="Yim A.K.Y."/>
            <person name="Chan T.F."/>
            <person name="Ji K.M."/>
            <person name="Liu X.Y."/>
            <person name="Zhou J.W."/>
            <person name="Li R.Q."/>
            <person name="Yang K.Y."/>
            <person name="Li J."/>
            <person name="Li M."/>
            <person name="Law P.T.W."/>
            <person name="Wu Y.L."/>
            <person name="Cai Z.L."/>
            <person name="Qin H."/>
            <person name="Bao Y."/>
            <person name="Leung R.K.K."/>
            <person name="Ng P.K.S."/>
            <person name="Zou J."/>
            <person name="Zhong X.J."/>
            <person name="Ran P.X."/>
            <person name="Zhong N.S."/>
            <person name="Liu Z.G."/>
            <person name="Tsui S.K.W."/>
        </authorList>
    </citation>
    <scope>NUCLEOTIDE SEQUENCE</scope>
    <source>
        <strain evidence="1">Derf</strain>
        <tissue evidence="1">Whole organism</tissue>
    </source>
</reference>
<comment type="caution">
    <text evidence="1">The sequence shown here is derived from an EMBL/GenBank/DDBJ whole genome shotgun (WGS) entry which is preliminary data.</text>
</comment>
<dbReference type="AlphaFoldDB" id="A0A922L4H7"/>
<reference evidence="1" key="2">
    <citation type="journal article" date="2022" name="Res Sq">
        <title>Comparative Genomics Reveals Insights into the Divergent Evolution of Astigmatic Mites and Household Pest Adaptations.</title>
        <authorList>
            <person name="Xiong Q."/>
            <person name="Wan A.T.-Y."/>
            <person name="Liu X.-Y."/>
            <person name="Fung C.S.-H."/>
            <person name="Xiao X."/>
            <person name="Malainual N."/>
            <person name="Hou J."/>
            <person name="Wang L."/>
            <person name="Wang M."/>
            <person name="Yang K."/>
            <person name="Cui Y."/>
            <person name="Leung E."/>
            <person name="Nong W."/>
            <person name="Shin S.-K."/>
            <person name="Au S."/>
            <person name="Jeong K.Y."/>
            <person name="Chew F.T."/>
            <person name="Hui J."/>
            <person name="Leung T.F."/>
            <person name="Tungtrongchitr A."/>
            <person name="Zhong N."/>
            <person name="Liu Z."/>
            <person name="Tsui S."/>
        </authorList>
    </citation>
    <scope>NUCLEOTIDE SEQUENCE</scope>
    <source>
        <strain evidence="1">Derf</strain>
        <tissue evidence="1">Whole organism</tissue>
    </source>
</reference>
<sequence length="71" mass="8405">MNLTPCFTYFLQIFQFGDGIRSTTFFLDQIHSLWFKGESLFVFSKEIPQIFTSCLSEMKTLVFCVWDDEKT</sequence>
<keyword evidence="2" id="KW-1185">Reference proteome</keyword>